<protein>
    <submittedName>
        <fullName evidence="2">NERD domain-containing protein</fullName>
    </submittedName>
</protein>
<feature type="domain" description="NERD" evidence="1">
    <location>
        <begin position="41"/>
        <end position="158"/>
    </location>
</feature>
<dbReference type="EMBL" id="JACXAI010000007">
    <property type="protein sequence ID" value="MBD1380198.1"/>
    <property type="molecule type" value="Genomic_DNA"/>
</dbReference>
<proteinExistence type="predicted"/>
<dbReference type="AlphaFoldDB" id="A0A926NHP1"/>
<name>A0A926NHP1_9BACI</name>
<evidence type="ECO:0000259" key="1">
    <source>
        <dbReference type="PROSITE" id="PS50965"/>
    </source>
</evidence>
<dbReference type="RefSeq" id="WP_191157580.1">
    <property type="nucleotide sequence ID" value="NZ_JACXAI010000007.1"/>
</dbReference>
<sequence length="323" mass="37352">MIVKERRIPLKVQKLEALLRRLPMNHPKRKKVEEELSKNIAGYRGEESLNYHLSFLSKYKHNIFHDLRLQDNHNRFFQIDTLIVTPSYLLILEVKNITGTIFFDQVFHQVIRKTNGKEESFPDPLLQVTRQEFQLKSWLIKNGLSSIPILSLVAISNPSTIIKTNSENGDISQKIIHAAKIPSTVSVLDNYYKKESHSSKEVKKVSNLLLKQNTPFNYDILKKFQLSKTDLIKGIYCPKCLSFLMKKGKGNWICQQCDHICKNAHLISLIDYNLLLGSIITNKEIRDFLQISSISSASKLLRSLNLKHEGDFKGRKYILPYVD</sequence>
<evidence type="ECO:0000313" key="3">
    <source>
        <dbReference type="Proteomes" id="UP000626844"/>
    </source>
</evidence>
<dbReference type="Proteomes" id="UP000626844">
    <property type="component" value="Unassembled WGS sequence"/>
</dbReference>
<comment type="caution">
    <text evidence="2">The sequence shown here is derived from an EMBL/GenBank/DDBJ whole genome shotgun (WGS) entry which is preliminary data.</text>
</comment>
<gene>
    <name evidence="2" type="ORF">IC621_08145</name>
</gene>
<dbReference type="Pfam" id="PF08378">
    <property type="entry name" value="NERD"/>
    <property type="match status" value="1"/>
</dbReference>
<evidence type="ECO:0000313" key="2">
    <source>
        <dbReference type="EMBL" id="MBD1380198.1"/>
    </source>
</evidence>
<organism evidence="2 3">
    <name type="scientific">Metabacillus arenae</name>
    <dbReference type="NCBI Taxonomy" id="2771434"/>
    <lineage>
        <taxon>Bacteria</taxon>
        <taxon>Bacillati</taxon>
        <taxon>Bacillota</taxon>
        <taxon>Bacilli</taxon>
        <taxon>Bacillales</taxon>
        <taxon>Bacillaceae</taxon>
        <taxon>Metabacillus</taxon>
    </lineage>
</organism>
<keyword evidence="3" id="KW-1185">Reference proteome</keyword>
<reference evidence="2" key="1">
    <citation type="submission" date="2020-09" db="EMBL/GenBank/DDBJ databases">
        <title>A novel bacterium of genus Bacillus, isolated from South China Sea.</title>
        <authorList>
            <person name="Huang H."/>
            <person name="Mo K."/>
            <person name="Hu Y."/>
        </authorList>
    </citation>
    <scope>NUCLEOTIDE SEQUENCE</scope>
    <source>
        <strain evidence="2">IB182487</strain>
    </source>
</reference>
<dbReference type="PROSITE" id="PS50965">
    <property type="entry name" value="NERD"/>
    <property type="match status" value="1"/>
</dbReference>
<accession>A0A926NHP1</accession>
<dbReference type="InterPro" id="IPR011528">
    <property type="entry name" value="NERD"/>
</dbReference>